<evidence type="ECO:0000256" key="18">
    <source>
        <dbReference type="ARBA" id="ARBA00030800"/>
    </source>
</evidence>
<dbReference type="RefSeq" id="WP_074224811.1">
    <property type="nucleotide sequence ID" value="NZ_FSRC01000001.1"/>
</dbReference>
<evidence type="ECO:0000256" key="9">
    <source>
        <dbReference type="ARBA" id="ARBA00022679"/>
    </source>
</evidence>
<keyword evidence="14" id="KW-0408">Iron</keyword>
<dbReference type="PANTHER" id="PTHR24421:SF10">
    <property type="entry name" value="NITRATE_NITRITE SENSOR PROTEIN NARQ"/>
    <property type="match status" value="1"/>
</dbReference>
<dbReference type="InterPro" id="IPR011990">
    <property type="entry name" value="TPR-like_helical_dom_sf"/>
</dbReference>
<keyword evidence="15" id="KW-0902">Two-component regulatory system</keyword>
<dbReference type="AlphaFoldDB" id="A0A1N6EHH2"/>
<evidence type="ECO:0000256" key="8">
    <source>
        <dbReference type="ARBA" id="ARBA00022553"/>
    </source>
</evidence>
<keyword evidence="7" id="KW-0963">Cytoplasm</keyword>
<keyword evidence="19" id="KW-0472">Membrane</keyword>
<dbReference type="GO" id="GO:0000155">
    <property type="term" value="F:phosphorelay sensor kinase activity"/>
    <property type="evidence" value="ECO:0007669"/>
    <property type="project" value="InterPro"/>
</dbReference>
<dbReference type="Pfam" id="PF07730">
    <property type="entry name" value="HisKA_3"/>
    <property type="match status" value="1"/>
</dbReference>
<gene>
    <name evidence="22" type="ORF">SAMN05444394_2153</name>
</gene>
<dbReference type="Gene3D" id="1.20.5.1930">
    <property type="match status" value="1"/>
</dbReference>
<dbReference type="GO" id="GO:0051539">
    <property type="term" value="F:4 iron, 4 sulfur cluster binding"/>
    <property type="evidence" value="ECO:0007669"/>
    <property type="project" value="UniProtKB-KW"/>
</dbReference>
<evidence type="ECO:0000256" key="14">
    <source>
        <dbReference type="ARBA" id="ARBA00023004"/>
    </source>
</evidence>
<dbReference type="InterPro" id="IPR005467">
    <property type="entry name" value="His_kinase_dom"/>
</dbReference>
<dbReference type="Proteomes" id="UP000185221">
    <property type="component" value="Unassembled WGS sequence"/>
</dbReference>
<dbReference type="SMART" id="SM00387">
    <property type="entry name" value="HATPase_c"/>
    <property type="match status" value="1"/>
</dbReference>
<dbReference type="EMBL" id="FSRC01000001">
    <property type="protein sequence ID" value="SIN82377.1"/>
    <property type="molecule type" value="Genomic_DNA"/>
</dbReference>
<feature type="transmembrane region" description="Helical" evidence="19">
    <location>
        <begin position="368"/>
        <end position="389"/>
    </location>
</feature>
<evidence type="ECO:0000256" key="3">
    <source>
        <dbReference type="ARBA" id="ARBA00004496"/>
    </source>
</evidence>
<proteinExistence type="predicted"/>
<comment type="subcellular location">
    <subcellularLocation>
        <location evidence="3">Cytoplasm</location>
    </subcellularLocation>
</comment>
<name>A0A1N6EHH2_9BACT</name>
<feature type="chain" id="PRO_5013111176" description="Oxygen sensor histidine kinase NreB" evidence="20">
    <location>
        <begin position="21"/>
        <end position="623"/>
    </location>
</feature>
<keyword evidence="23" id="KW-1185">Reference proteome</keyword>
<evidence type="ECO:0000256" key="11">
    <source>
        <dbReference type="ARBA" id="ARBA00022741"/>
    </source>
</evidence>
<keyword evidence="20" id="KW-0732">Signal</keyword>
<keyword evidence="6" id="KW-0004">4Fe-4S</keyword>
<organism evidence="22 23">
    <name type="scientific">Algoriphagus halophilus</name>
    <dbReference type="NCBI Taxonomy" id="226505"/>
    <lineage>
        <taxon>Bacteria</taxon>
        <taxon>Pseudomonadati</taxon>
        <taxon>Bacteroidota</taxon>
        <taxon>Cytophagia</taxon>
        <taxon>Cytophagales</taxon>
        <taxon>Cyclobacteriaceae</taxon>
        <taxon>Algoriphagus</taxon>
    </lineage>
</organism>
<comment type="cofactor">
    <cofactor evidence="2">
        <name>[4Fe-4S] cluster</name>
        <dbReference type="ChEBI" id="CHEBI:49883"/>
    </cofactor>
</comment>
<keyword evidence="19" id="KW-1133">Transmembrane helix</keyword>
<dbReference type="InterPro" id="IPR019734">
    <property type="entry name" value="TPR_rpt"/>
</dbReference>
<dbReference type="PROSITE" id="PS50109">
    <property type="entry name" value="HIS_KIN"/>
    <property type="match status" value="1"/>
</dbReference>
<evidence type="ECO:0000256" key="20">
    <source>
        <dbReference type="SAM" id="SignalP"/>
    </source>
</evidence>
<evidence type="ECO:0000256" key="17">
    <source>
        <dbReference type="ARBA" id="ARBA00024827"/>
    </source>
</evidence>
<evidence type="ECO:0000256" key="4">
    <source>
        <dbReference type="ARBA" id="ARBA00012438"/>
    </source>
</evidence>
<dbReference type="SUPFAM" id="SSF48452">
    <property type="entry name" value="TPR-like"/>
    <property type="match status" value="1"/>
</dbReference>
<dbReference type="PANTHER" id="PTHR24421">
    <property type="entry name" value="NITRATE/NITRITE SENSOR PROTEIN NARX-RELATED"/>
    <property type="match status" value="1"/>
</dbReference>
<evidence type="ECO:0000256" key="2">
    <source>
        <dbReference type="ARBA" id="ARBA00001966"/>
    </source>
</evidence>
<comment type="function">
    <text evidence="17">Member of the two-component regulatory system NreB/NreC involved in the control of dissimilatory nitrate/nitrite reduction in response to oxygen. NreB functions as a direct oxygen sensor histidine kinase which is autophosphorylated, in the absence of oxygen, probably at the conserved histidine residue, and transfers its phosphate group probably to a conserved aspartate residue of NreC. NreB/NreC activates the expression of the nitrate (narGHJI) and nitrite (nir) reductase operons, as well as the putative nitrate transporter gene narT.</text>
</comment>
<keyword evidence="10" id="KW-0479">Metal-binding</keyword>
<dbReference type="Pfam" id="PF02518">
    <property type="entry name" value="HATPase_c"/>
    <property type="match status" value="1"/>
</dbReference>
<feature type="domain" description="Histidine kinase" evidence="21">
    <location>
        <begin position="425"/>
        <end position="619"/>
    </location>
</feature>
<dbReference type="InterPro" id="IPR003594">
    <property type="entry name" value="HATPase_dom"/>
</dbReference>
<keyword evidence="16" id="KW-0411">Iron-sulfur</keyword>
<keyword evidence="12 22" id="KW-0418">Kinase</keyword>
<feature type="signal peptide" evidence="20">
    <location>
        <begin position="1"/>
        <end position="20"/>
    </location>
</feature>
<dbReference type="CDD" id="cd16917">
    <property type="entry name" value="HATPase_UhpB-NarQ-NarX-like"/>
    <property type="match status" value="1"/>
</dbReference>
<sequence>MGLKRLLIFLCYLTCRLTFAQSDNLDSLKSRVESIPDDSLKTETYLRIAYILYAGDESELYAQKALELAKKLNSPNLIGKSYHRLAWCHGLDEMDKKTAYLDSAATTFTSIADYYGLGNVFDTKGTILMEYGSLSDANDSYQQAYDYYARIGNEERKAGVLNNWAIAEYTRGNVNEAIQKFKTALAFRVEEKPISPIDIARLYQGLGECYRLQGDLVLATRNYLKGYEHRKAAGNIGVVESMLSIASMMYDVAEQNIDTTSIQEIIKENGFDNSMSLIEQAENTPGVADRIGIQESIMDVKRRRFLLNKDFEAAYELLLRQKQIQEEYKLRESSLEAMADLKVKFEKDQLTIQLLEEEVLNQKKQEQVTFLIISLAGLFLISMIGFLYYQNRVKSAQIELKDAHREQQIVSMRSMLEGQEKERSRIARDLHDGLGNLLSTLKVNIGSLQINFDDSNAKKIYGSASQMIDEACTEVRKIAHEMMPQALKKLGLRKALEDLVKKMDATHPFDAEFHVHGVEQTFDDNTNVMLYRIVQEALNNIVKYAKASEVSVQITYSEEWFDLTIEDDGVGFDPGSSESEKGMGLKSIAFRTEFIGGTYDINSRPGVGTLVTINLPLHPKPEA</sequence>
<dbReference type="SMART" id="SM00028">
    <property type="entry name" value="TPR"/>
    <property type="match status" value="2"/>
</dbReference>
<keyword evidence="11" id="KW-0547">Nucleotide-binding</keyword>
<evidence type="ECO:0000256" key="10">
    <source>
        <dbReference type="ARBA" id="ARBA00022723"/>
    </source>
</evidence>
<evidence type="ECO:0000256" key="1">
    <source>
        <dbReference type="ARBA" id="ARBA00000085"/>
    </source>
</evidence>
<evidence type="ECO:0000256" key="5">
    <source>
        <dbReference type="ARBA" id="ARBA00017322"/>
    </source>
</evidence>
<dbReference type="InterPro" id="IPR050482">
    <property type="entry name" value="Sensor_HK_TwoCompSys"/>
</dbReference>
<dbReference type="Gene3D" id="3.30.565.10">
    <property type="entry name" value="Histidine kinase-like ATPase, C-terminal domain"/>
    <property type="match status" value="1"/>
</dbReference>
<evidence type="ECO:0000256" key="15">
    <source>
        <dbReference type="ARBA" id="ARBA00023012"/>
    </source>
</evidence>
<dbReference type="OrthoDB" id="9760839at2"/>
<comment type="catalytic activity">
    <reaction evidence="1">
        <text>ATP + protein L-histidine = ADP + protein N-phospho-L-histidine.</text>
        <dbReference type="EC" id="2.7.13.3"/>
    </reaction>
</comment>
<dbReference type="GO" id="GO:0005737">
    <property type="term" value="C:cytoplasm"/>
    <property type="evidence" value="ECO:0007669"/>
    <property type="project" value="UniProtKB-SubCell"/>
</dbReference>
<evidence type="ECO:0000256" key="6">
    <source>
        <dbReference type="ARBA" id="ARBA00022485"/>
    </source>
</evidence>
<evidence type="ECO:0000256" key="19">
    <source>
        <dbReference type="SAM" id="Phobius"/>
    </source>
</evidence>
<keyword evidence="13" id="KW-0067">ATP-binding</keyword>
<dbReference type="GO" id="GO:0016020">
    <property type="term" value="C:membrane"/>
    <property type="evidence" value="ECO:0007669"/>
    <property type="project" value="InterPro"/>
</dbReference>
<dbReference type="PRINTS" id="PR00344">
    <property type="entry name" value="BCTRLSENSOR"/>
</dbReference>
<dbReference type="EC" id="2.7.13.3" evidence="4"/>
<evidence type="ECO:0000256" key="7">
    <source>
        <dbReference type="ARBA" id="ARBA00022490"/>
    </source>
</evidence>
<accession>A0A1N6EHH2</accession>
<reference evidence="23" key="1">
    <citation type="submission" date="2016-11" db="EMBL/GenBank/DDBJ databases">
        <authorList>
            <person name="Varghese N."/>
            <person name="Submissions S."/>
        </authorList>
    </citation>
    <scope>NUCLEOTIDE SEQUENCE [LARGE SCALE GENOMIC DNA]</scope>
    <source>
        <strain evidence="23">DSM 15292</strain>
    </source>
</reference>
<evidence type="ECO:0000313" key="23">
    <source>
        <dbReference type="Proteomes" id="UP000185221"/>
    </source>
</evidence>
<protein>
    <recommendedName>
        <fullName evidence="5">Oxygen sensor histidine kinase NreB</fullName>
        <ecNumber evidence="4">2.7.13.3</ecNumber>
    </recommendedName>
    <alternativeName>
        <fullName evidence="18">Nitrogen regulation protein B</fullName>
    </alternativeName>
</protein>
<keyword evidence="9" id="KW-0808">Transferase</keyword>
<dbReference type="Gene3D" id="1.25.40.10">
    <property type="entry name" value="Tetratricopeptide repeat domain"/>
    <property type="match status" value="1"/>
</dbReference>
<dbReference type="GO" id="GO:0046983">
    <property type="term" value="F:protein dimerization activity"/>
    <property type="evidence" value="ECO:0007669"/>
    <property type="project" value="InterPro"/>
</dbReference>
<evidence type="ECO:0000256" key="12">
    <source>
        <dbReference type="ARBA" id="ARBA00022777"/>
    </source>
</evidence>
<keyword evidence="19" id="KW-0812">Transmembrane</keyword>
<dbReference type="GO" id="GO:0005524">
    <property type="term" value="F:ATP binding"/>
    <property type="evidence" value="ECO:0007669"/>
    <property type="project" value="UniProtKB-KW"/>
</dbReference>
<dbReference type="STRING" id="226505.SAMN05444394_2153"/>
<keyword evidence="8" id="KW-0597">Phosphoprotein</keyword>
<dbReference type="SUPFAM" id="SSF55874">
    <property type="entry name" value="ATPase domain of HSP90 chaperone/DNA topoisomerase II/histidine kinase"/>
    <property type="match status" value="1"/>
</dbReference>
<evidence type="ECO:0000256" key="13">
    <source>
        <dbReference type="ARBA" id="ARBA00022840"/>
    </source>
</evidence>
<dbReference type="InterPro" id="IPR011712">
    <property type="entry name" value="Sig_transdc_His_kin_sub3_dim/P"/>
</dbReference>
<dbReference type="InterPro" id="IPR036890">
    <property type="entry name" value="HATPase_C_sf"/>
</dbReference>
<evidence type="ECO:0000313" key="22">
    <source>
        <dbReference type="EMBL" id="SIN82377.1"/>
    </source>
</evidence>
<evidence type="ECO:0000256" key="16">
    <source>
        <dbReference type="ARBA" id="ARBA00023014"/>
    </source>
</evidence>
<dbReference type="GO" id="GO:0046872">
    <property type="term" value="F:metal ion binding"/>
    <property type="evidence" value="ECO:0007669"/>
    <property type="project" value="UniProtKB-KW"/>
</dbReference>
<evidence type="ECO:0000259" key="21">
    <source>
        <dbReference type="PROSITE" id="PS50109"/>
    </source>
</evidence>
<dbReference type="InterPro" id="IPR004358">
    <property type="entry name" value="Sig_transdc_His_kin-like_C"/>
</dbReference>